<protein>
    <submittedName>
        <fullName evidence="2">Uncharacterized protein</fullName>
    </submittedName>
</protein>
<dbReference type="Proteomes" id="UP000076842">
    <property type="component" value="Unassembled WGS sequence"/>
</dbReference>
<feature type="region of interest" description="Disordered" evidence="1">
    <location>
        <begin position="109"/>
        <end position="141"/>
    </location>
</feature>
<organism evidence="2 3">
    <name type="scientific">Calocera cornea HHB12733</name>
    <dbReference type="NCBI Taxonomy" id="1353952"/>
    <lineage>
        <taxon>Eukaryota</taxon>
        <taxon>Fungi</taxon>
        <taxon>Dikarya</taxon>
        <taxon>Basidiomycota</taxon>
        <taxon>Agaricomycotina</taxon>
        <taxon>Dacrymycetes</taxon>
        <taxon>Dacrymycetales</taxon>
        <taxon>Dacrymycetaceae</taxon>
        <taxon>Calocera</taxon>
    </lineage>
</organism>
<feature type="region of interest" description="Disordered" evidence="1">
    <location>
        <begin position="28"/>
        <end position="59"/>
    </location>
</feature>
<sequence length="202" mass="22766">MSVIHRKTKGQNVLGVANRSETPTFWQDRRRVNSPRSLSRRHSSSRVEQLVAPPNSTSLDTADSFRALSLPICIHDSTPSIGTATYTTCECSYRNEEPTKCLRSHGTLTKHDEDADDSMASSNDTSYHARRNTTSARRTQPRCLPTAHRVPLEGRFAEWARPKRLHLTIIHAGLHVIPRYCKARRCTARKRSASRADSACTR</sequence>
<evidence type="ECO:0000256" key="1">
    <source>
        <dbReference type="SAM" id="MobiDB-lite"/>
    </source>
</evidence>
<evidence type="ECO:0000313" key="2">
    <source>
        <dbReference type="EMBL" id="KZT53730.1"/>
    </source>
</evidence>
<keyword evidence="3" id="KW-1185">Reference proteome</keyword>
<name>A0A165DXA7_9BASI</name>
<gene>
    <name evidence="2" type="ORF">CALCODRAFT_500769</name>
</gene>
<feature type="compositionally biased region" description="Polar residues" evidence="1">
    <location>
        <begin position="119"/>
        <end position="138"/>
    </location>
</feature>
<accession>A0A165DXA7</accession>
<reference evidence="2 3" key="1">
    <citation type="journal article" date="2016" name="Mol. Biol. Evol.">
        <title>Comparative Genomics of Early-Diverging Mushroom-Forming Fungi Provides Insights into the Origins of Lignocellulose Decay Capabilities.</title>
        <authorList>
            <person name="Nagy L.G."/>
            <person name="Riley R."/>
            <person name="Tritt A."/>
            <person name="Adam C."/>
            <person name="Daum C."/>
            <person name="Floudas D."/>
            <person name="Sun H."/>
            <person name="Yadav J.S."/>
            <person name="Pangilinan J."/>
            <person name="Larsson K.H."/>
            <person name="Matsuura K."/>
            <person name="Barry K."/>
            <person name="Labutti K."/>
            <person name="Kuo R."/>
            <person name="Ohm R.A."/>
            <person name="Bhattacharya S.S."/>
            <person name="Shirouzu T."/>
            <person name="Yoshinaga Y."/>
            <person name="Martin F.M."/>
            <person name="Grigoriev I.V."/>
            <person name="Hibbett D.S."/>
        </authorList>
    </citation>
    <scope>NUCLEOTIDE SEQUENCE [LARGE SCALE GENOMIC DNA]</scope>
    <source>
        <strain evidence="2 3">HHB12733</strain>
    </source>
</reference>
<dbReference type="InParanoid" id="A0A165DXA7"/>
<dbReference type="EMBL" id="KV424030">
    <property type="protein sequence ID" value="KZT53730.1"/>
    <property type="molecule type" value="Genomic_DNA"/>
</dbReference>
<dbReference type="AlphaFoldDB" id="A0A165DXA7"/>
<evidence type="ECO:0000313" key="3">
    <source>
        <dbReference type="Proteomes" id="UP000076842"/>
    </source>
</evidence>
<proteinExistence type="predicted"/>